<dbReference type="EMBL" id="CAKXZS010000014">
    <property type="protein sequence ID" value="CAH2399439.1"/>
    <property type="molecule type" value="Genomic_DNA"/>
</dbReference>
<sequence length="80" mass="8427">MLLSPLPREGSGEWLDVCAAPHPPAGTFSPYSDCIVTGKREASREAAGCSATLPICETVCDAPFSPSLYGEKCPVSEPDR</sequence>
<evidence type="ECO:0000313" key="2">
    <source>
        <dbReference type="Proteomes" id="UP001152604"/>
    </source>
</evidence>
<comment type="caution">
    <text evidence="1">The sequence shown here is derived from an EMBL/GenBank/DDBJ whole genome shotgun (WGS) entry which is preliminary data.</text>
</comment>
<proteinExistence type="predicted"/>
<gene>
    <name evidence="1" type="ORF">MES4922_210265</name>
</gene>
<reference evidence="1" key="1">
    <citation type="submission" date="2022-03" db="EMBL/GenBank/DDBJ databases">
        <authorList>
            <person name="Brunel B."/>
        </authorList>
    </citation>
    <scope>NUCLEOTIDE SEQUENCE</scope>
    <source>
        <strain evidence="1">STM4922sample</strain>
    </source>
</reference>
<name>A0ABM9DRX4_9HYPH</name>
<accession>A0ABM9DRX4</accession>
<keyword evidence="2" id="KW-1185">Reference proteome</keyword>
<evidence type="ECO:0000313" key="1">
    <source>
        <dbReference type="EMBL" id="CAH2399439.1"/>
    </source>
</evidence>
<organism evidence="1 2">
    <name type="scientific">Mesorhizobium ventifaucium</name>
    <dbReference type="NCBI Taxonomy" id="666020"/>
    <lineage>
        <taxon>Bacteria</taxon>
        <taxon>Pseudomonadati</taxon>
        <taxon>Pseudomonadota</taxon>
        <taxon>Alphaproteobacteria</taxon>
        <taxon>Hyphomicrobiales</taxon>
        <taxon>Phyllobacteriaceae</taxon>
        <taxon>Mesorhizobium</taxon>
    </lineage>
</organism>
<dbReference type="Proteomes" id="UP001152604">
    <property type="component" value="Unassembled WGS sequence"/>
</dbReference>
<protein>
    <submittedName>
        <fullName evidence="1">Uncharacterized protein</fullName>
    </submittedName>
</protein>